<dbReference type="InterPro" id="IPR039904">
    <property type="entry name" value="TRANK1"/>
</dbReference>
<feature type="repeat" description="ANK" evidence="1">
    <location>
        <begin position="774"/>
        <end position="806"/>
    </location>
</feature>
<feature type="coiled-coil region" evidence="2">
    <location>
        <begin position="632"/>
        <end position="659"/>
    </location>
</feature>
<keyword evidence="5" id="KW-1185">Reference proteome</keyword>
<keyword evidence="2" id="KW-0175">Coiled coil</keyword>
<dbReference type="Gene3D" id="3.40.50.300">
    <property type="entry name" value="P-loop containing nucleotide triphosphate hydrolases"/>
    <property type="match status" value="2"/>
</dbReference>
<keyword evidence="1" id="KW-0040">ANK repeat</keyword>
<dbReference type="Gene3D" id="1.25.40.20">
    <property type="entry name" value="Ankyrin repeat-containing domain"/>
    <property type="match status" value="1"/>
</dbReference>
<accession>A0ABP9VJZ5</accession>
<dbReference type="EMBL" id="BAABRN010000062">
    <property type="protein sequence ID" value="GAA5503708.1"/>
    <property type="molecule type" value="Genomic_DNA"/>
</dbReference>
<comment type="caution">
    <text evidence="4">The sequence shown here is derived from an EMBL/GenBank/DDBJ whole genome shotgun (WGS) entry which is preliminary data.</text>
</comment>
<proteinExistence type="predicted"/>
<dbReference type="Proteomes" id="UP001458946">
    <property type="component" value="Unassembled WGS sequence"/>
</dbReference>
<evidence type="ECO:0000256" key="1">
    <source>
        <dbReference type="PROSITE-ProRule" id="PRU00023"/>
    </source>
</evidence>
<evidence type="ECO:0000256" key="3">
    <source>
        <dbReference type="SAM" id="MobiDB-lite"/>
    </source>
</evidence>
<protein>
    <submittedName>
        <fullName evidence="4">RecBCD enzyme subunit RecB</fullName>
    </submittedName>
</protein>
<dbReference type="Pfam" id="PF13245">
    <property type="entry name" value="AAA_19"/>
    <property type="match status" value="1"/>
</dbReference>
<reference evidence="4 5" key="1">
    <citation type="submission" date="2024-02" db="EMBL/GenBank/DDBJ databases">
        <title>Deinococcus xinjiangensis NBRC 107630.</title>
        <authorList>
            <person name="Ichikawa N."/>
            <person name="Katano-Makiyama Y."/>
            <person name="Hidaka K."/>
        </authorList>
    </citation>
    <scope>NUCLEOTIDE SEQUENCE [LARGE SCALE GENOMIC DNA]</scope>
    <source>
        <strain evidence="4 5">NBRC 107630</strain>
    </source>
</reference>
<evidence type="ECO:0000313" key="5">
    <source>
        <dbReference type="Proteomes" id="UP001458946"/>
    </source>
</evidence>
<dbReference type="InterPro" id="IPR002110">
    <property type="entry name" value="Ankyrin_rpt"/>
</dbReference>
<dbReference type="PANTHER" id="PTHR21529">
    <property type="entry name" value="MAMMARY TURMOR VIRUS RECEPTOR HOMOLOG 1, 2 MTVR1, 2"/>
    <property type="match status" value="1"/>
</dbReference>
<dbReference type="SUPFAM" id="SSF48403">
    <property type="entry name" value="Ankyrin repeat"/>
    <property type="match status" value="1"/>
</dbReference>
<dbReference type="SMART" id="SM00248">
    <property type="entry name" value="ANK"/>
    <property type="match status" value="1"/>
</dbReference>
<dbReference type="SUPFAM" id="SSF52540">
    <property type="entry name" value="P-loop containing nucleoside triphosphate hydrolases"/>
    <property type="match status" value="1"/>
</dbReference>
<evidence type="ECO:0000313" key="4">
    <source>
        <dbReference type="EMBL" id="GAA5503708.1"/>
    </source>
</evidence>
<name>A0ABP9VJZ5_9DEIO</name>
<feature type="region of interest" description="Disordered" evidence="3">
    <location>
        <begin position="1"/>
        <end position="22"/>
    </location>
</feature>
<gene>
    <name evidence="4" type="primary">recB</name>
    <name evidence="4" type="ORF">Dxin01_03469</name>
</gene>
<dbReference type="PROSITE" id="PS50088">
    <property type="entry name" value="ANK_REPEAT"/>
    <property type="match status" value="1"/>
</dbReference>
<dbReference type="PROSITE" id="PS50297">
    <property type="entry name" value="ANK_REP_REGION"/>
    <property type="match status" value="1"/>
</dbReference>
<organism evidence="4 5">
    <name type="scientific">Deinococcus xinjiangensis</name>
    <dbReference type="NCBI Taxonomy" id="457454"/>
    <lineage>
        <taxon>Bacteria</taxon>
        <taxon>Thermotogati</taxon>
        <taxon>Deinococcota</taxon>
        <taxon>Deinococci</taxon>
        <taxon>Deinococcales</taxon>
        <taxon>Deinococcaceae</taxon>
        <taxon>Deinococcus</taxon>
    </lineage>
</organism>
<dbReference type="InterPro" id="IPR027417">
    <property type="entry name" value="P-loop_NTPase"/>
</dbReference>
<dbReference type="Pfam" id="PF12796">
    <property type="entry name" value="Ank_2"/>
    <property type="match status" value="1"/>
</dbReference>
<dbReference type="PANTHER" id="PTHR21529:SF4">
    <property type="entry name" value="TPR AND ANKYRIN REPEAT-CONTAINING PROTEIN 1"/>
    <property type="match status" value="1"/>
</dbReference>
<sequence length="993" mass="112342">MRFSTLTSLPGEDAGDKQKSRSDALSLSRIGQNINPYNVMSKYDILCYSPPMRFLRYRDLDIGKLGVKLRKVQDAVERDDFKTPDIKKLAQGTYYRAKLDDTNRLLLTFVRHEPAGGDPETVCLALEVIHQHAYEKSRFLRGAAIDEAKLPDFNVVAVNAEAQKVRYLNPARSEFHLLDKLISFDETQDAVYRTPAPVILVGAAGSGKTVLTLQKLREMPGQVLYITLSKFLAQSAAGLYGAHGFENEAQEVSFLSFADFLRTIRVPGGREMTFEDFRGWVTRQPGLKGGDAHQLFEEFRGVLSSSPTGALRREEYLGLGIRQSIYPVSERAGVYDLFSKYLKWLDESRLYDSSLLASTYRQEAGATYDFVVVDEVQDLTAAQLALILQTLKTPGQFLLCGDSNQIVHPNFFSWATVKSLLYQDPALAERQKISVLQANFRNSRQVTQVANDILKVKHARFGSVDRESNFLVRAVAGGGGSVTFLPDDRRVKKHLDDQTRDSNEYAVLVLRDEDKAAARQAFGTPLVFSVHEAKGLEYPNIILHNFISGARQTYAEIADGVSRADLQDTDELAYRRARDKADKSLEIYKFYVNALYVAVTRAVERVILVEADNRHPLLALLGVELGNEAEQLRVKKASRNDWEREARKLELQGKKEQARDIRQRILHQKPVPWEVWTPPVLARMQRDAQQHPGDVKKSRELTDYALLNLDEKLLNELAGLKIKPAQSFLRNSDKDRRIQRQAVVDKYRKPYETGNLKTVLADTERYGVDHRTPEDLTPLMLATLGGDIDLVRALLERGADLNQTDLYGRTPHMLALEQAMLDNQYARTRLGPLWDALKPTHLDVQVGEQLIRLPEGGAEYYFLSVMLAQLPHYASTLMHPDLPPRELKARRDGFFVDSLQTNLEFFPSNVLEEARRKRSYFNHVLARAEVDSSYVPARRLWERVKTGHYTLNPDMKVALLLAPDAEPQWVGVELLADPLARGWLASFEEAGAL</sequence>
<evidence type="ECO:0000256" key="2">
    <source>
        <dbReference type="SAM" id="Coils"/>
    </source>
</evidence>
<dbReference type="InterPro" id="IPR036770">
    <property type="entry name" value="Ankyrin_rpt-contain_sf"/>
</dbReference>